<evidence type="ECO:0000313" key="4">
    <source>
        <dbReference type="Proteomes" id="UP000223913"/>
    </source>
</evidence>
<dbReference type="Pfam" id="PF23759">
    <property type="entry name" value="GBD_T9SS_assoc"/>
    <property type="match status" value="1"/>
</dbReference>
<feature type="chain" id="PRO_5012226325" description="T9SS-like galactose binding domain-containing protein" evidence="1">
    <location>
        <begin position="19"/>
        <end position="971"/>
    </location>
</feature>
<dbReference type="AlphaFoldDB" id="A0A2D0N364"/>
<feature type="signal peptide" evidence="1">
    <location>
        <begin position="1"/>
        <end position="18"/>
    </location>
</feature>
<reference evidence="3 4" key="1">
    <citation type="submission" date="2017-10" db="EMBL/GenBank/DDBJ databases">
        <title>The draft genome sequence of Lewinella nigricans NBRC 102662.</title>
        <authorList>
            <person name="Wang K."/>
        </authorList>
    </citation>
    <scope>NUCLEOTIDE SEQUENCE [LARGE SCALE GENOMIC DNA]</scope>
    <source>
        <strain evidence="3 4">NBRC 102662</strain>
    </source>
</reference>
<accession>A0A2D0N364</accession>
<comment type="caution">
    <text evidence="3">The sequence shown here is derived from an EMBL/GenBank/DDBJ whole genome shotgun (WGS) entry which is preliminary data.</text>
</comment>
<sequence length="971" mass="109404">MRLFLFFSYCLIPIFANAQIINDSCHQAIELFCGDVLWVNLDGANRATSEYFDDCGPDEVGVWYKIVGNGDYILVSSCYEYSLNITVYEGNCDSLNCVQPIIQFPTYQCDIEDQTEAAFLSEAGKTYYIYCRSNTVLTFGRLQISCYAPLSNDVCTRAKLIILDSTYTYDHRFGTPSYHPTCLNSYYQNFADGWYSFTGNGGYVQLDKFSGYNLRSCLIKEDCSGTDFVNKELVSGDFAYLTKEGVTYYLQLVSPDPEPQSFRLRSFEKAGNDICSNAEPFLLQDTLTLSFKSTIASIKACTNDEGTYDRWYYFTGNDSIFTFTWNPYSSFTGTNVKILTGTCDSLVCETTTRARNQISVPTVAGKRYLVNIHNSFSYEHDTPVKVTATITAPLTNDEYTGATPLQPGDTLSGTLAYALEDQEINNLLEVRSVWYRVKGTGAFYSVTTKAYLQSFEKIFYTEKNGTLLVAPHIDHTYSYLKKDSIYYLNITGNYDSWVNDFEIFLNVHPVDEHDVCSGAIPVSVADTISGRMWVTLEETFDSCSSYGTRPDVWYQFNGDGQLKDLVFENINSDLVFGLFRGSCGSLECITHWFNPLDEPTTSKRVFLEQDVSYFLKVQDRKNSFRNRIFRFYFEDLGPAANALCHNAQLVSCGDTVRATLDHVAPCDYADPCLQKEERRIWYEMIGQGELVNLSLSAPGYEHIFGIEIYEGNCCSLPKVDPIIDEEGRLNFLAEKDKKYLIAVSTSATGYGTRFDLHLSCTPPNQFAGQWDEKATMDLQREGNRSPDSCPLESLPCPNTIQLKDAHLYSQVFDAGKILVSSAELGPETKVLYRAGERIVLRPGFQVKANSEFRASIQNCSDNAPTIVSEHSTLDKKEDPAPQNLFSKNLEVEVFPNPFSQTTTIHFFIPTPGHAGLYVYDFRGIRLLRLYNGPIEEGWHTTTLDGGLLPVGKYLLNLRTSLGVINRPISVF</sequence>
<dbReference type="NCBIfam" id="NF045639">
    <property type="entry name" value="GCX_COOH"/>
    <property type="match status" value="1"/>
</dbReference>
<keyword evidence="4" id="KW-1185">Reference proteome</keyword>
<dbReference type="InterPro" id="IPR055015">
    <property type="entry name" value="GCX_COOH"/>
</dbReference>
<dbReference type="Proteomes" id="UP000223913">
    <property type="component" value="Unassembled WGS sequence"/>
</dbReference>
<dbReference type="OrthoDB" id="869215at2"/>
<feature type="domain" description="T9SS-like galactose binding" evidence="2">
    <location>
        <begin position="152"/>
        <end position="254"/>
    </location>
</feature>
<name>A0A2D0N364_FLAN2</name>
<evidence type="ECO:0000313" key="3">
    <source>
        <dbReference type="EMBL" id="PHN02838.1"/>
    </source>
</evidence>
<organism evidence="3 4">
    <name type="scientific">Flavilitoribacter nigricans (strain ATCC 23147 / DSM 23189 / NBRC 102662 / NCIMB 1420 / SS-2)</name>
    <name type="common">Lewinella nigricans</name>
    <dbReference type="NCBI Taxonomy" id="1122177"/>
    <lineage>
        <taxon>Bacteria</taxon>
        <taxon>Pseudomonadati</taxon>
        <taxon>Bacteroidota</taxon>
        <taxon>Saprospiria</taxon>
        <taxon>Saprospirales</taxon>
        <taxon>Lewinellaceae</taxon>
        <taxon>Flavilitoribacter</taxon>
    </lineage>
</organism>
<dbReference type="RefSeq" id="WP_099153778.1">
    <property type="nucleotide sequence ID" value="NZ_PDUD01000036.1"/>
</dbReference>
<evidence type="ECO:0000256" key="1">
    <source>
        <dbReference type="SAM" id="SignalP"/>
    </source>
</evidence>
<proteinExistence type="predicted"/>
<gene>
    <name evidence="3" type="ORF">CRP01_30115</name>
</gene>
<dbReference type="EMBL" id="PDUD01000036">
    <property type="protein sequence ID" value="PHN02838.1"/>
    <property type="molecule type" value="Genomic_DNA"/>
</dbReference>
<keyword evidence="1" id="KW-0732">Signal</keyword>
<protein>
    <recommendedName>
        <fullName evidence="2">T9SS-like galactose binding domain-containing protein</fullName>
    </recommendedName>
</protein>
<dbReference type="InterPro" id="IPR056600">
    <property type="entry name" value="GBD_T9SS_assoc"/>
</dbReference>
<evidence type="ECO:0000259" key="2">
    <source>
        <dbReference type="Pfam" id="PF23759"/>
    </source>
</evidence>